<proteinExistence type="predicted"/>
<dbReference type="InterPro" id="IPR009279">
    <property type="entry name" value="Portal_Mu"/>
</dbReference>
<feature type="region of interest" description="Disordered" evidence="1">
    <location>
        <begin position="389"/>
        <end position="417"/>
    </location>
</feature>
<evidence type="ECO:0000256" key="1">
    <source>
        <dbReference type="SAM" id="MobiDB-lite"/>
    </source>
</evidence>
<evidence type="ECO:0000313" key="3">
    <source>
        <dbReference type="Proteomes" id="UP000233597"/>
    </source>
</evidence>
<sequence>MARNTKNTSRQAKAEKPVVTEVAGVKSDLDLAKLINEITTPNDTVLKSIGNRYDAYKALLRDDQVKAAFGQRLDAMVGKEVTVEAGGTSFQDKKAAEFIRNQLDAIDFDAACRKMAFAQFYGYAVAEMLWAFDGAQVVIDAIKVRKFDRFRFDGAGRLRLITRTAPKGTIMPERKFWVSTVETDNDDDPYGLGLAHFLYWPVYLKRNGLRFWAVALEKFGMPTAVGKHHAGATDSEVSTLLSLLTSIHGQAAVTVPQGQEISLLEAVRASGGDHEKFVKYLDAMIAKVIVGQTSTTDSGSWRGTANVHKDVRDEIIKADTDLLCSTFNSGPVKWLTQWNFPTAKPPRVWRVLDDEEDLDSRVKRDKLIYDMGFVPALSYINDTYGGKWTQNSTPSKPPTTQGNDGTSSDSTAFADPTGDAIDQALDQELEDWQPLMRPIIDPLLDLIEDAASFAEIEDSLRKAYPDMDIQAFAQKLRELTFGVEIATRAGAQINDGD</sequence>
<evidence type="ECO:0000313" key="2">
    <source>
        <dbReference type="EMBL" id="PKR55489.1"/>
    </source>
</evidence>
<dbReference type="Pfam" id="PF06074">
    <property type="entry name" value="Portal_Mu"/>
    <property type="match status" value="1"/>
</dbReference>
<dbReference type="EMBL" id="NWTK01000002">
    <property type="protein sequence ID" value="PKR55489.1"/>
    <property type="molecule type" value="Genomic_DNA"/>
</dbReference>
<organism evidence="2 3">
    <name type="scientific">Thalassospira marina</name>
    <dbReference type="NCBI Taxonomy" id="2048283"/>
    <lineage>
        <taxon>Bacteria</taxon>
        <taxon>Pseudomonadati</taxon>
        <taxon>Pseudomonadota</taxon>
        <taxon>Alphaproteobacteria</taxon>
        <taxon>Rhodospirillales</taxon>
        <taxon>Thalassospiraceae</taxon>
        <taxon>Thalassospira</taxon>
    </lineage>
</organism>
<dbReference type="RefSeq" id="WP_101264538.1">
    <property type="nucleotide sequence ID" value="NZ_NWTK01000002.1"/>
</dbReference>
<dbReference type="AlphaFoldDB" id="A0A2N3KY47"/>
<feature type="compositionally biased region" description="Polar residues" evidence="1">
    <location>
        <begin position="389"/>
        <end position="411"/>
    </location>
</feature>
<dbReference type="OrthoDB" id="9797300at2"/>
<dbReference type="Proteomes" id="UP000233597">
    <property type="component" value="Unassembled WGS sequence"/>
</dbReference>
<name>A0A2N3KY47_9PROT</name>
<accession>A0A2N3KY47</accession>
<gene>
    <name evidence="2" type="ORF">COO20_04785</name>
</gene>
<protein>
    <submittedName>
        <fullName evidence="2">Portal protein</fullName>
    </submittedName>
</protein>
<comment type="caution">
    <text evidence="2">The sequence shown here is derived from an EMBL/GenBank/DDBJ whole genome shotgun (WGS) entry which is preliminary data.</text>
</comment>
<reference evidence="2 3" key="1">
    <citation type="submission" date="2017-09" db="EMBL/GenBank/DDBJ databases">
        <title>Biodiversity and function of Thalassospira species in the particle-attached aromatic-hydrocarbon-degrading consortia from the surface seawater of the South China Sea.</title>
        <authorList>
            <person name="Dong C."/>
            <person name="Liu R."/>
            <person name="Shao Z."/>
        </authorList>
    </citation>
    <scope>NUCLEOTIDE SEQUENCE [LARGE SCALE GENOMIC DNA]</scope>
    <source>
        <strain evidence="2 3">CSC1P2</strain>
    </source>
</reference>